<feature type="compositionally biased region" description="Acidic residues" evidence="2">
    <location>
        <begin position="318"/>
        <end position="350"/>
    </location>
</feature>
<accession>A0ABR3QF68</accession>
<dbReference type="PANTHER" id="PTHR12790:SF0">
    <property type="entry name" value="RNA POLYMERASE I-SPECIFIC TRANSCRIPTION INITIATION FACTOR RRN3-RELATED"/>
    <property type="match status" value="1"/>
</dbReference>
<evidence type="ECO:0000256" key="1">
    <source>
        <dbReference type="ARBA" id="ARBA00010098"/>
    </source>
</evidence>
<keyword evidence="4" id="KW-1185">Reference proteome</keyword>
<dbReference type="InterPro" id="IPR016024">
    <property type="entry name" value="ARM-type_fold"/>
</dbReference>
<organism evidence="3 4">
    <name type="scientific">Vanrija albida</name>
    <dbReference type="NCBI Taxonomy" id="181172"/>
    <lineage>
        <taxon>Eukaryota</taxon>
        <taxon>Fungi</taxon>
        <taxon>Dikarya</taxon>
        <taxon>Basidiomycota</taxon>
        <taxon>Agaricomycotina</taxon>
        <taxon>Tremellomycetes</taxon>
        <taxon>Trichosporonales</taxon>
        <taxon>Trichosporonaceae</taxon>
        <taxon>Vanrija</taxon>
    </lineage>
</organism>
<feature type="compositionally biased region" description="Acidic residues" evidence="2">
    <location>
        <begin position="279"/>
        <end position="295"/>
    </location>
</feature>
<feature type="region of interest" description="Disordered" evidence="2">
    <location>
        <begin position="768"/>
        <end position="824"/>
    </location>
</feature>
<dbReference type="Proteomes" id="UP001565368">
    <property type="component" value="Unassembled WGS sequence"/>
</dbReference>
<sequence length="858" mass="92401">MSRDAFAALSSGVAVPRASSLTGKKRPRDSTDSSDPRTASLRASRRTKSVGEAGRGAADAKDREAFQRQLIGVFVPRALKESADGNMANYNDLLAHFLPTALQTSVPLAPILPLLRALTAHVSLLSPEIHGALISAIVALPWAAGDDRFVKCYVGFAGVLVSAHPGWAKEVVGMAVRGLTWQPKITLASSAPITRRAFHARHHLLISHLLSLIPTLPNIIQPLLNRNSPHKREDEVCQTTWVRNACEMIEYCPELGPRVWSGLVDRMLRIDVEITNRVEDDDEDDDDEDDDDEDMAGGSAPANDPFDLLISEDVPKEGDDEDDDDDDDDGELDIDALSSDDERETDDEATTDAVELAAQRKRKREALTSMRAKLDGMMYYFLRHLEEAMGGRERGPSAAELASLGLSSVASSGASTPRSETPTPGATPTTSTPPSGLPVLPTRPKPTAAQSLAHFQALLNLFSRQILPTSATQHLPFLLFLASSFSPAHTDLFLGLLVSQALYATTSNAPTLASQPVSLTQRVAATVYIGSLVCRARYVTDEQARTVMTYLLAYIDGKLAQARAAASGKVAMDELPLFYAVCQAVMLTFCFRWRALTADTDGDGVVGELDMDGESETGESEGRWMRDLDVLQRALTSELNPLLGCNPSIVSTFAKVAHSTGFAYCFSIIEANQHATSGRSTSTNSANGRSASASRTASAAGNRRTFSRTTSAPAAPLPPVLAAPRNARQINIDAGLDSYFPFDPYDLPRSGEYVEALYRTWSDVAVDLGGDSDDESDSDEDGEESEDSEEMDDEFTRGRMSSSAGRSLPKIMPMAAKPGSYGEHRRRIIKDAGLSTSLEHMSISPGSAAIHMAAPGKA</sequence>
<dbReference type="GeneID" id="95981970"/>
<dbReference type="SUPFAM" id="SSF48371">
    <property type="entry name" value="ARM repeat"/>
    <property type="match status" value="1"/>
</dbReference>
<evidence type="ECO:0000313" key="3">
    <source>
        <dbReference type="EMBL" id="KAL1413177.1"/>
    </source>
</evidence>
<feature type="region of interest" description="Disordered" evidence="2">
    <location>
        <begin position="277"/>
        <end position="350"/>
    </location>
</feature>
<protein>
    <submittedName>
        <fullName evidence="3">DNA independent RNA polymerase I transcription factor</fullName>
    </submittedName>
</protein>
<dbReference type="RefSeq" id="XP_069213121.1">
    <property type="nucleotide sequence ID" value="XM_069349577.1"/>
</dbReference>
<feature type="region of interest" description="Disordered" evidence="2">
    <location>
        <begin position="1"/>
        <end position="61"/>
    </location>
</feature>
<name>A0ABR3QF68_9TREE</name>
<feature type="region of interest" description="Disordered" evidence="2">
    <location>
        <begin position="409"/>
        <end position="444"/>
    </location>
</feature>
<dbReference type="PANTHER" id="PTHR12790">
    <property type="entry name" value="TRANSCRIPTION INITIATION FACTOR IA RRN3"/>
    <property type="match status" value="1"/>
</dbReference>
<feature type="compositionally biased region" description="Acidic residues" evidence="2">
    <location>
        <begin position="770"/>
        <end position="793"/>
    </location>
</feature>
<dbReference type="InterPro" id="IPR007991">
    <property type="entry name" value="RNA_pol_I_trans_ini_fac_RRN3"/>
</dbReference>
<gene>
    <name evidence="3" type="primary">RRN3</name>
    <name evidence="3" type="ORF">Q8F55_000927</name>
</gene>
<evidence type="ECO:0000313" key="4">
    <source>
        <dbReference type="Proteomes" id="UP001565368"/>
    </source>
</evidence>
<comment type="caution">
    <text evidence="3">The sequence shown here is derived from an EMBL/GenBank/DDBJ whole genome shotgun (WGS) entry which is preliminary data.</text>
</comment>
<proteinExistence type="inferred from homology"/>
<feature type="compositionally biased region" description="Low complexity" evidence="2">
    <location>
        <begin position="409"/>
        <end position="442"/>
    </location>
</feature>
<dbReference type="EMBL" id="JBBXJM010000001">
    <property type="protein sequence ID" value="KAL1413177.1"/>
    <property type="molecule type" value="Genomic_DNA"/>
</dbReference>
<feature type="region of interest" description="Disordered" evidence="2">
    <location>
        <begin position="677"/>
        <end position="719"/>
    </location>
</feature>
<reference evidence="3 4" key="1">
    <citation type="submission" date="2023-08" db="EMBL/GenBank/DDBJ databases">
        <title>Annotated Genome Sequence of Vanrija albida AlHP1.</title>
        <authorList>
            <person name="Herzog R."/>
        </authorList>
    </citation>
    <scope>NUCLEOTIDE SEQUENCE [LARGE SCALE GENOMIC DNA]</scope>
    <source>
        <strain evidence="3 4">AlHP1</strain>
    </source>
</reference>
<comment type="similarity">
    <text evidence="1">Belongs to the RRN3 family.</text>
</comment>
<feature type="compositionally biased region" description="Low complexity" evidence="2">
    <location>
        <begin position="679"/>
        <end position="704"/>
    </location>
</feature>
<evidence type="ECO:0000256" key="2">
    <source>
        <dbReference type="SAM" id="MobiDB-lite"/>
    </source>
</evidence>
<dbReference type="Pfam" id="PF05327">
    <property type="entry name" value="RRN3"/>
    <property type="match status" value="1"/>
</dbReference>